<dbReference type="OrthoDB" id="3293788at2"/>
<dbReference type="Proteomes" id="UP000305546">
    <property type="component" value="Unassembled WGS sequence"/>
</dbReference>
<evidence type="ECO:0000313" key="6">
    <source>
        <dbReference type="Proteomes" id="UP000305546"/>
    </source>
</evidence>
<dbReference type="Gene3D" id="1.10.10.10">
    <property type="entry name" value="Winged helix-like DNA-binding domain superfamily/Winged helix DNA-binding domain"/>
    <property type="match status" value="1"/>
</dbReference>
<gene>
    <name evidence="5" type="ORF">FG385_02480</name>
</gene>
<dbReference type="CDD" id="cd00090">
    <property type="entry name" value="HTH_ARSR"/>
    <property type="match status" value="1"/>
</dbReference>
<evidence type="ECO:0000259" key="4">
    <source>
        <dbReference type="PROSITE" id="PS51118"/>
    </source>
</evidence>
<evidence type="ECO:0000256" key="2">
    <source>
        <dbReference type="ARBA" id="ARBA00023125"/>
    </source>
</evidence>
<keyword evidence="6" id="KW-1185">Reference proteome</keyword>
<dbReference type="InterPro" id="IPR002577">
    <property type="entry name" value="HTH_HxlR"/>
</dbReference>
<organism evidence="5 6">
    <name type="scientific">Amycolatopsis alkalitolerans</name>
    <dbReference type="NCBI Taxonomy" id="2547244"/>
    <lineage>
        <taxon>Bacteria</taxon>
        <taxon>Bacillati</taxon>
        <taxon>Actinomycetota</taxon>
        <taxon>Actinomycetes</taxon>
        <taxon>Pseudonocardiales</taxon>
        <taxon>Pseudonocardiaceae</taxon>
        <taxon>Amycolatopsis</taxon>
    </lineage>
</organism>
<protein>
    <submittedName>
        <fullName evidence="5">Helix-turn-helix transcriptional regulator</fullName>
    </submittedName>
</protein>
<evidence type="ECO:0000256" key="3">
    <source>
        <dbReference type="ARBA" id="ARBA00023163"/>
    </source>
</evidence>
<feature type="domain" description="HTH hxlR-type" evidence="4">
    <location>
        <begin position="31"/>
        <end position="129"/>
    </location>
</feature>
<dbReference type="AlphaFoldDB" id="A0A5C4M8Q6"/>
<keyword evidence="3" id="KW-0804">Transcription</keyword>
<dbReference type="EMBL" id="VDFW01000002">
    <property type="protein sequence ID" value="TNC28998.1"/>
    <property type="molecule type" value="Genomic_DNA"/>
</dbReference>
<dbReference type="SUPFAM" id="SSF46785">
    <property type="entry name" value="Winged helix' DNA-binding domain"/>
    <property type="match status" value="1"/>
</dbReference>
<dbReference type="PANTHER" id="PTHR33204:SF29">
    <property type="entry name" value="TRANSCRIPTIONAL REGULATOR"/>
    <property type="match status" value="1"/>
</dbReference>
<proteinExistence type="predicted"/>
<dbReference type="InterPro" id="IPR011991">
    <property type="entry name" value="ArsR-like_HTH"/>
</dbReference>
<dbReference type="GO" id="GO:0003677">
    <property type="term" value="F:DNA binding"/>
    <property type="evidence" value="ECO:0007669"/>
    <property type="project" value="UniProtKB-KW"/>
</dbReference>
<accession>A0A5C4M8Q6</accession>
<sequence length="139" mass="15523">MSQGNTGCRRWASTHLPVRGEGGPVARRYYCPVELTLDVVGGRWKAVILAHLKEGVHRYGELRRRMPGISEKMLTQQLRELESDGLVEREAFDERPPRVEYRLTLDGGALGPALQALYEWGERRAAAEGIAFAPLPDAP</sequence>
<dbReference type="Pfam" id="PF01638">
    <property type="entry name" value="HxlR"/>
    <property type="match status" value="1"/>
</dbReference>
<evidence type="ECO:0000256" key="1">
    <source>
        <dbReference type="ARBA" id="ARBA00023015"/>
    </source>
</evidence>
<name>A0A5C4M8Q6_9PSEU</name>
<keyword evidence="2" id="KW-0238">DNA-binding</keyword>
<dbReference type="PANTHER" id="PTHR33204">
    <property type="entry name" value="TRANSCRIPTIONAL REGULATOR, MARR FAMILY"/>
    <property type="match status" value="1"/>
</dbReference>
<keyword evidence="1" id="KW-0805">Transcription regulation</keyword>
<dbReference type="PROSITE" id="PS51118">
    <property type="entry name" value="HTH_HXLR"/>
    <property type="match status" value="1"/>
</dbReference>
<dbReference type="InterPro" id="IPR036388">
    <property type="entry name" value="WH-like_DNA-bd_sf"/>
</dbReference>
<reference evidence="5 6" key="1">
    <citation type="submission" date="2019-06" db="EMBL/GenBank/DDBJ databases">
        <title>Amycolatopsis alkalitolerans sp. nov., isolated from Gastrodia elata Blume.</title>
        <authorList>
            <person name="Narsing Rao M.P."/>
            <person name="Li W.J."/>
        </authorList>
    </citation>
    <scope>NUCLEOTIDE SEQUENCE [LARGE SCALE GENOMIC DNA]</scope>
    <source>
        <strain evidence="5 6">SYSUP0005</strain>
    </source>
</reference>
<dbReference type="InterPro" id="IPR036390">
    <property type="entry name" value="WH_DNA-bd_sf"/>
</dbReference>
<comment type="caution">
    <text evidence="5">The sequence shown here is derived from an EMBL/GenBank/DDBJ whole genome shotgun (WGS) entry which is preliminary data.</text>
</comment>
<evidence type="ECO:0000313" key="5">
    <source>
        <dbReference type="EMBL" id="TNC28998.1"/>
    </source>
</evidence>